<dbReference type="Pfam" id="PF13102">
    <property type="entry name" value="Phage_int_SAM_5"/>
    <property type="match status" value="1"/>
</dbReference>
<dbReference type="Gene3D" id="1.10.150.130">
    <property type="match status" value="1"/>
</dbReference>
<dbReference type="InterPro" id="IPR010998">
    <property type="entry name" value="Integrase_recombinase_N"/>
</dbReference>
<dbReference type="EMBL" id="JBHLUX010000037">
    <property type="protein sequence ID" value="MFC0471888.1"/>
    <property type="molecule type" value="Genomic_DNA"/>
</dbReference>
<dbReference type="Pfam" id="PF00589">
    <property type="entry name" value="Phage_integrase"/>
    <property type="match status" value="1"/>
</dbReference>
<dbReference type="InterPro" id="IPR044068">
    <property type="entry name" value="CB"/>
</dbReference>
<accession>A0ABV6KEZ0</accession>
<evidence type="ECO:0000313" key="8">
    <source>
        <dbReference type="EMBL" id="MFC0471888.1"/>
    </source>
</evidence>
<feature type="region of interest" description="Disordered" evidence="5">
    <location>
        <begin position="1"/>
        <end position="21"/>
    </location>
</feature>
<evidence type="ECO:0000256" key="2">
    <source>
        <dbReference type="ARBA" id="ARBA00023125"/>
    </source>
</evidence>
<dbReference type="InterPro" id="IPR002104">
    <property type="entry name" value="Integrase_catalytic"/>
</dbReference>
<evidence type="ECO:0000259" key="6">
    <source>
        <dbReference type="PROSITE" id="PS51898"/>
    </source>
</evidence>
<dbReference type="InterPro" id="IPR025269">
    <property type="entry name" value="SAM-like_dom"/>
</dbReference>
<sequence length="325" mass="37756">MSKPTLRKFKRTKSQTTSTKTSMNEMTLDEMFNAFMIVKKSEALAPRTISDYYNNFNYFKEFIGKDLNRCEITKDVFRNFIGYMLNEKSLSPVTVNVRIQTLRAFIRFCYLENYIEDPIHESFKPVKTPQDTIESLTVNELKLLFSVIDEEMYTGFRDKVMILVLLDTMVRISELVSIKRSNVDLDSGFIKLEATDTKTRRSRIVPLSSKTIKLLADYIEETTDFGSDDLFLTYDGRNISASTFRERLTYYGELAGIKNKRVSPHTFRHTGALLYIMNGGDPFSLQKILGHGHMNMVRKYIQMTNMDVRRQHNSFSPLNGIFKKT</sequence>
<dbReference type="PROSITE" id="PS51898">
    <property type="entry name" value="TYR_RECOMBINASE"/>
    <property type="match status" value="1"/>
</dbReference>
<evidence type="ECO:0000313" key="9">
    <source>
        <dbReference type="Proteomes" id="UP001589838"/>
    </source>
</evidence>
<keyword evidence="2 4" id="KW-0238">DNA-binding</keyword>
<feature type="domain" description="Core-binding (CB)" evidence="7">
    <location>
        <begin position="26"/>
        <end position="110"/>
    </location>
</feature>
<reference evidence="8 9" key="1">
    <citation type="submission" date="2024-09" db="EMBL/GenBank/DDBJ databases">
        <authorList>
            <person name="Sun Q."/>
            <person name="Mori K."/>
        </authorList>
    </citation>
    <scope>NUCLEOTIDE SEQUENCE [LARGE SCALE GENOMIC DNA]</scope>
    <source>
        <strain evidence="8 9">NCAIM B.02610</strain>
    </source>
</reference>
<protein>
    <submittedName>
        <fullName evidence="8">Tyrosine-type recombinase/integrase</fullName>
    </submittedName>
</protein>
<dbReference type="SUPFAM" id="SSF56349">
    <property type="entry name" value="DNA breaking-rejoining enzymes"/>
    <property type="match status" value="1"/>
</dbReference>
<comment type="caution">
    <text evidence="8">The sequence shown here is derived from an EMBL/GenBank/DDBJ whole genome shotgun (WGS) entry which is preliminary data.</text>
</comment>
<evidence type="ECO:0000256" key="3">
    <source>
        <dbReference type="ARBA" id="ARBA00023172"/>
    </source>
</evidence>
<feature type="domain" description="Tyr recombinase" evidence="6">
    <location>
        <begin position="131"/>
        <end position="313"/>
    </location>
</feature>
<dbReference type="CDD" id="cd00397">
    <property type="entry name" value="DNA_BRE_C"/>
    <property type="match status" value="1"/>
</dbReference>
<organism evidence="8 9">
    <name type="scientific">Halalkalibacter kiskunsagensis</name>
    <dbReference type="NCBI Taxonomy" id="1548599"/>
    <lineage>
        <taxon>Bacteria</taxon>
        <taxon>Bacillati</taxon>
        <taxon>Bacillota</taxon>
        <taxon>Bacilli</taxon>
        <taxon>Bacillales</taxon>
        <taxon>Bacillaceae</taxon>
        <taxon>Halalkalibacter</taxon>
    </lineage>
</organism>
<keyword evidence="3" id="KW-0233">DNA recombination</keyword>
<dbReference type="Gene3D" id="1.10.443.10">
    <property type="entry name" value="Intergrase catalytic core"/>
    <property type="match status" value="1"/>
</dbReference>
<proteinExistence type="inferred from homology"/>
<dbReference type="PANTHER" id="PTHR30349">
    <property type="entry name" value="PHAGE INTEGRASE-RELATED"/>
    <property type="match status" value="1"/>
</dbReference>
<evidence type="ECO:0000256" key="1">
    <source>
        <dbReference type="ARBA" id="ARBA00008857"/>
    </source>
</evidence>
<dbReference type="RefSeq" id="WP_335961745.1">
    <property type="nucleotide sequence ID" value="NZ_JAXBLX010000020.1"/>
</dbReference>
<dbReference type="PROSITE" id="PS51900">
    <property type="entry name" value="CB"/>
    <property type="match status" value="1"/>
</dbReference>
<gene>
    <name evidence="8" type="ORF">ACFFHM_15640</name>
</gene>
<name>A0ABV6KEZ0_9BACI</name>
<dbReference type="PANTHER" id="PTHR30349:SF41">
    <property type="entry name" value="INTEGRASE_RECOMBINASE PROTEIN MJ0367-RELATED"/>
    <property type="match status" value="1"/>
</dbReference>
<dbReference type="InterPro" id="IPR050090">
    <property type="entry name" value="Tyrosine_recombinase_XerCD"/>
</dbReference>
<comment type="similarity">
    <text evidence="1">Belongs to the 'phage' integrase family.</text>
</comment>
<evidence type="ECO:0000259" key="7">
    <source>
        <dbReference type="PROSITE" id="PS51900"/>
    </source>
</evidence>
<feature type="compositionally biased region" description="Basic residues" evidence="5">
    <location>
        <begin position="1"/>
        <end position="13"/>
    </location>
</feature>
<evidence type="ECO:0000256" key="4">
    <source>
        <dbReference type="PROSITE-ProRule" id="PRU01248"/>
    </source>
</evidence>
<dbReference type="Proteomes" id="UP001589838">
    <property type="component" value="Unassembled WGS sequence"/>
</dbReference>
<evidence type="ECO:0000256" key="5">
    <source>
        <dbReference type="SAM" id="MobiDB-lite"/>
    </source>
</evidence>
<dbReference type="InterPro" id="IPR011010">
    <property type="entry name" value="DNA_brk_join_enz"/>
</dbReference>
<dbReference type="InterPro" id="IPR013762">
    <property type="entry name" value="Integrase-like_cat_sf"/>
</dbReference>
<keyword evidence="9" id="KW-1185">Reference proteome</keyword>